<dbReference type="GO" id="GO:0016787">
    <property type="term" value="F:hydrolase activity"/>
    <property type="evidence" value="ECO:0007669"/>
    <property type="project" value="UniProtKB-KW"/>
</dbReference>
<evidence type="ECO:0000259" key="2">
    <source>
        <dbReference type="PROSITE" id="PS51910"/>
    </source>
</evidence>
<dbReference type="RefSeq" id="WP_378994598.1">
    <property type="nucleotide sequence ID" value="NZ_JBHSMT010000006.1"/>
</dbReference>
<dbReference type="EMBL" id="JBHSMT010000006">
    <property type="protein sequence ID" value="MFC5472803.1"/>
    <property type="molecule type" value="Genomic_DNA"/>
</dbReference>
<dbReference type="SMART" id="SM00636">
    <property type="entry name" value="Glyco_18"/>
    <property type="match status" value="1"/>
</dbReference>
<dbReference type="InterPro" id="IPR029070">
    <property type="entry name" value="Chitinase_insertion_sf"/>
</dbReference>
<name>A0ABW0M467_9BURK</name>
<keyword evidence="1" id="KW-0732">Signal</keyword>
<sequence>MTSFLNQKLIAASFTALCSATLMTACGGGSGDAGSANANTASKTAASNQAMPSSSQAVNPTPAQTANGKMVLAYYSDYPNNFSSLSKYAANVNAVAVDFWNISSSGDISGNGAAAPDNAMAFLKARGIAIYGCISNVDDGGNWSSAIAHDVSVTNRAIAIANLVAFAQANGMAGINIDFENVDQGDRANMSAFSADLASALHANGLKLIMTVPAFSEKDESNPYNYGFDLAALGKSADFLQIMTYDEAIPAWDPGPVAGSDWMENDLDYAVSKAPASKILNGIPAYGYDWTKPGTGSQLYWRQTAALIKQYGVTPRYDAASNSLTFNYTASDGSGNHTVWTENAASVTLKASLVSAYGLGGTSVYAFGMEDGNFWKGVNAGLQK</sequence>
<evidence type="ECO:0000313" key="3">
    <source>
        <dbReference type="EMBL" id="MFC5472803.1"/>
    </source>
</evidence>
<dbReference type="Gene3D" id="3.10.50.10">
    <property type="match status" value="1"/>
</dbReference>
<feature type="domain" description="GH18" evidence="2">
    <location>
        <begin position="69"/>
        <end position="384"/>
    </location>
</feature>
<dbReference type="InterPro" id="IPR011583">
    <property type="entry name" value="Chitinase_II/V-like_cat"/>
</dbReference>
<keyword evidence="4" id="KW-1185">Reference proteome</keyword>
<dbReference type="Gene3D" id="3.20.20.80">
    <property type="entry name" value="Glycosidases"/>
    <property type="match status" value="1"/>
</dbReference>
<feature type="chain" id="PRO_5047028956" evidence="1">
    <location>
        <begin position="25"/>
        <end position="384"/>
    </location>
</feature>
<keyword evidence="3" id="KW-0378">Hydrolase</keyword>
<dbReference type="PANTHER" id="PTHR46066:SF2">
    <property type="entry name" value="CHITINASE DOMAIN-CONTAINING PROTEIN 1"/>
    <property type="match status" value="1"/>
</dbReference>
<evidence type="ECO:0000256" key="1">
    <source>
        <dbReference type="SAM" id="SignalP"/>
    </source>
</evidence>
<dbReference type="PROSITE" id="PS51910">
    <property type="entry name" value="GH18_2"/>
    <property type="match status" value="1"/>
</dbReference>
<evidence type="ECO:0000313" key="4">
    <source>
        <dbReference type="Proteomes" id="UP001596045"/>
    </source>
</evidence>
<comment type="caution">
    <text evidence="3">The sequence shown here is derived from an EMBL/GenBank/DDBJ whole genome shotgun (WGS) entry which is preliminary data.</text>
</comment>
<dbReference type="InterPro" id="IPR001223">
    <property type="entry name" value="Glyco_hydro18_cat"/>
</dbReference>
<dbReference type="Pfam" id="PF00704">
    <property type="entry name" value="Glyco_hydro_18"/>
    <property type="match status" value="1"/>
</dbReference>
<organism evidence="3 4">
    <name type="scientific">Paraherbaspirillum soli</name>
    <dbReference type="NCBI Taxonomy" id="631222"/>
    <lineage>
        <taxon>Bacteria</taxon>
        <taxon>Pseudomonadati</taxon>
        <taxon>Pseudomonadota</taxon>
        <taxon>Betaproteobacteria</taxon>
        <taxon>Burkholderiales</taxon>
        <taxon>Oxalobacteraceae</taxon>
        <taxon>Paraherbaspirillum</taxon>
    </lineage>
</organism>
<reference evidence="4" key="1">
    <citation type="journal article" date="2019" name="Int. J. Syst. Evol. Microbiol.">
        <title>The Global Catalogue of Microorganisms (GCM) 10K type strain sequencing project: providing services to taxonomists for standard genome sequencing and annotation.</title>
        <authorList>
            <consortium name="The Broad Institute Genomics Platform"/>
            <consortium name="The Broad Institute Genome Sequencing Center for Infectious Disease"/>
            <person name="Wu L."/>
            <person name="Ma J."/>
        </authorList>
    </citation>
    <scope>NUCLEOTIDE SEQUENCE [LARGE SCALE GENOMIC DNA]</scope>
    <source>
        <strain evidence="4">JCM 17066</strain>
    </source>
</reference>
<dbReference type="PANTHER" id="PTHR46066">
    <property type="entry name" value="CHITINASE DOMAIN-CONTAINING PROTEIN 1 FAMILY MEMBER"/>
    <property type="match status" value="1"/>
</dbReference>
<dbReference type="Proteomes" id="UP001596045">
    <property type="component" value="Unassembled WGS sequence"/>
</dbReference>
<protein>
    <submittedName>
        <fullName evidence="3">Glycosyl hydrolase family 18 protein</fullName>
    </submittedName>
</protein>
<feature type="signal peptide" evidence="1">
    <location>
        <begin position="1"/>
        <end position="24"/>
    </location>
</feature>
<dbReference type="SUPFAM" id="SSF51445">
    <property type="entry name" value="(Trans)glycosidases"/>
    <property type="match status" value="1"/>
</dbReference>
<dbReference type="InterPro" id="IPR017853">
    <property type="entry name" value="GH"/>
</dbReference>
<proteinExistence type="predicted"/>
<gene>
    <name evidence="3" type="ORF">ACFPM8_02420</name>
</gene>
<accession>A0ABW0M467</accession>